<protein>
    <submittedName>
        <fullName evidence="7">Alcohol oxidase</fullName>
    </submittedName>
</protein>
<dbReference type="InterPro" id="IPR000172">
    <property type="entry name" value="GMC_OxRdtase_N"/>
</dbReference>
<organism evidence="7 8">
    <name type="scientific">Exidia glandulosa HHB12029</name>
    <dbReference type="NCBI Taxonomy" id="1314781"/>
    <lineage>
        <taxon>Eukaryota</taxon>
        <taxon>Fungi</taxon>
        <taxon>Dikarya</taxon>
        <taxon>Basidiomycota</taxon>
        <taxon>Agaricomycotina</taxon>
        <taxon>Agaricomycetes</taxon>
        <taxon>Auriculariales</taxon>
        <taxon>Exidiaceae</taxon>
        <taxon>Exidia</taxon>
    </lineage>
</organism>
<feature type="binding site" evidence="3">
    <location>
        <begin position="526"/>
        <end position="527"/>
    </location>
    <ligand>
        <name>FAD</name>
        <dbReference type="ChEBI" id="CHEBI:57692"/>
    </ligand>
</feature>
<dbReference type="Gene3D" id="3.30.560.10">
    <property type="entry name" value="Glucose Oxidase, domain 3"/>
    <property type="match status" value="1"/>
</dbReference>
<dbReference type="Pfam" id="PF05199">
    <property type="entry name" value="GMC_oxred_C"/>
    <property type="match status" value="1"/>
</dbReference>
<evidence type="ECO:0000313" key="7">
    <source>
        <dbReference type="EMBL" id="KZV84973.1"/>
    </source>
</evidence>
<dbReference type="GO" id="GO:0050660">
    <property type="term" value="F:flavin adenine dinucleotide binding"/>
    <property type="evidence" value="ECO:0007669"/>
    <property type="project" value="InterPro"/>
</dbReference>
<proteinExistence type="inferred from homology"/>
<sequence length="597" mass="64995">MNDETSEVDIIVVGAGAAGCVVVARLAELDPTLKILVLEAGGHTLNDPAIRTPGGFQKLSYPTSTRATHYESEPSEDMAGRRLIVDAGRCVGGGTSINYMMYTRGAASDYDDWEVKYGNPGWGFNSLLPFFKKFETYAMDRMSPWHGNSGPIHVTFRGPASPLSEEWLKAARAFDEHPYIPDPNDFHSTNGYGPWGKWIDGKGIRQDTGHVFLYPAVQRKGSNVDLSTDSRATRVIIESGRAVAVQFVVNGSTRTVKARKLVVLSCGTMGTPQVLERSGIGAPSVLKDAGVVCQVPLPGVGENYQDHNFLPLFYLRKRGDERNAYIRGDPQAIIKATEEYKQGKGILGTNTGDYGIKIRPTSEYLTSLDTTFEKEWRHFAPMLENAPDKPLFFHGVASGPDAQIPGIPEDAELMITSGYCGYPLSRGSVHIRSTDPTIPPRFVSGFFSHPADIGPLKWYYKLSREIVRRMPSYRGEFMHPSFAAESQAACSLDARPVSTNAPRISYSAEDDAILEAWIRQTAGTMWHSMGTCAMKARAEGGVVDPRLNVYGIQGLKIADLSTCPSNVSANTASTALAIGEKAASIIAEDLGLSSPRV</sequence>
<dbReference type="InterPro" id="IPR036188">
    <property type="entry name" value="FAD/NAD-bd_sf"/>
</dbReference>
<evidence type="ECO:0000256" key="1">
    <source>
        <dbReference type="ARBA" id="ARBA00001974"/>
    </source>
</evidence>
<accession>A0A165DNB7</accession>
<dbReference type="SUPFAM" id="SSF54373">
    <property type="entry name" value="FAD-linked reductases, C-terminal domain"/>
    <property type="match status" value="1"/>
</dbReference>
<dbReference type="SUPFAM" id="SSF51905">
    <property type="entry name" value="FAD/NAD(P)-binding domain"/>
    <property type="match status" value="1"/>
</dbReference>
<dbReference type="PIRSF" id="PIRSF000137">
    <property type="entry name" value="Alcohol_oxidase"/>
    <property type="match status" value="1"/>
</dbReference>
<keyword evidence="4" id="KW-0285">Flavoprotein</keyword>
<keyword evidence="8" id="KW-1185">Reference proteome</keyword>
<evidence type="ECO:0000313" key="8">
    <source>
        <dbReference type="Proteomes" id="UP000077266"/>
    </source>
</evidence>
<keyword evidence="3 4" id="KW-0274">FAD</keyword>
<name>A0A165DNB7_EXIGL</name>
<evidence type="ECO:0000256" key="2">
    <source>
        <dbReference type="ARBA" id="ARBA00010790"/>
    </source>
</evidence>
<dbReference type="InParanoid" id="A0A165DNB7"/>
<evidence type="ECO:0000256" key="3">
    <source>
        <dbReference type="PIRSR" id="PIRSR000137-2"/>
    </source>
</evidence>
<dbReference type="InterPro" id="IPR012132">
    <property type="entry name" value="GMC_OxRdtase"/>
</dbReference>
<reference evidence="7 8" key="1">
    <citation type="journal article" date="2016" name="Mol. Biol. Evol.">
        <title>Comparative Genomics of Early-Diverging Mushroom-Forming Fungi Provides Insights into the Origins of Lignocellulose Decay Capabilities.</title>
        <authorList>
            <person name="Nagy L.G."/>
            <person name="Riley R."/>
            <person name="Tritt A."/>
            <person name="Adam C."/>
            <person name="Daum C."/>
            <person name="Floudas D."/>
            <person name="Sun H."/>
            <person name="Yadav J.S."/>
            <person name="Pangilinan J."/>
            <person name="Larsson K.H."/>
            <person name="Matsuura K."/>
            <person name="Barry K."/>
            <person name="Labutti K."/>
            <person name="Kuo R."/>
            <person name="Ohm R.A."/>
            <person name="Bhattacharya S.S."/>
            <person name="Shirouzu T."/>
            <person name="Yoshinaga Y."/>
            <person name="Martin F.M."/>
            <person name="Grigoriev I.V."/>
            <person name="Hibbett D.S."/>
        </authorList>
    </citation>
    <scope>NUCLEOTIDE SEQUENCE [LARGE SCALE GENOMIC DNA]</scope>
    <source>
        <strain evidence="7 8">HHB12029</strain>
    </source>
</reference>
<feature type="domain" description="Glucose-methanol-choline oxidoreductase N-terminal" evidence="5">
    <location>
        <begin position="88"/>
        <end position="111"/>
    </location>
</feature>
<dbReference type="AlphaFoldDB" id="A0A165DNB7"/>
<dbReference type="Gene3D" id="3.50.50.60">
    <property type="entry name" value="FAD/NAD(P)-binding domain"/>
    <property type="match status" value="1"/>
</dbReference>
<dbReference type="STRING" id="1314781.A0A165DNB7"/>
<gene>
    <name evidence="7" type="ORF">EXIGLDRAFT_841796</name>
</gene>
<dbReference type="Proteomes" id="UP000077266">
    <property type="component" value="Unassembled WGS sequence"/>
</dbReference>
<evidence type="ECO:0000256" key="4">
    <source>
        <dbReference type="RuleBase" id="RU003968"/>
    </source>
</evidence>
<comment type="cofactor">
    <cofactor evidence="1 3">
        <name>FAD</name>
        <dbReference type="ChEBI" id="CHEBI:57692"/>
    </cofactor>
</comment>
<dbReference type="PANTHER" id="PTHR11552">
    <property type="entry name" value="GLUCOSE-METHANOL-CHOLINE GMC OXIDOREDUCTASE"/>
    <property type="match status" value="1"/>
</dbReference>
<dbReference type="InterPro" id="IPR007867">
    <property type="entry name" value="GMC_OxRtase_C"/>
</dbReference>
<dbReference type="Pfam" id="PF00732">
    <property type="entry name" value="GMC_oxred_N"/>
    <property type="match status" value="1"/>
</dbReference>
<feature type="domain" description="Glucose-methanol-choline oxidoreductase N-terminal" evidence="6">
    <location>
        <begin position="267"/>
        <end position="281"/>
    </location>
</feature>
<dbReference type="PANTHER" id="PTHR11552:SF78">
    <property type="entry name" value="GLUCOSE-METHANOL-CHOLINE OXIDOREDUCTASE N-TERMINAL DOMAIN-CONTAINING PROTEIN"/>
    <property type="match status" value="1"/>
</dbReference>
<comment type="similarity">
    <text evidence="2 4">Belongs to the GMC oxidoreductase family.</text>
</comment>
<dbReference type="EMBL" id="KV426204">
    <property type="protein sequence ID" value="KZV84973.1"/>
    <property type="molecule type" value="Genomic_DNA"/>
</dbReference>
<dbReference type="PROSITE" id="PS00623">
    <property type="entry name" value="GMC_OXRED_1"/>
    <property type="match status" value="1"/>
</dbReference>
<dbReference type="PROSITE" id="PS00624">
    <property type="entry name" value="GMC_OXRED_2"/>
    <property type="match status" value="1"/>
</dbReference>
<evidence type="ECO:0000259" key="6">
    <source>
        <dbReference type="PROSITE" id="PS00624"/>
    </source>
</evidence>
<dbReference type="GO" id="GO:0016614">
    <property type="term" value="F:oxidoreductase activity, acting on CH-OH group of donors"/>
    <property type="evidence" value="ECO:0007669"/>
    <property type="project" value="InterPro"/>
</dbReference>
<evidence type="ECO:0000259" key="5">
    <source>
        <dbReference type="PROSITE" id="PS00623"/>
    </source>
</evidence>
<dbReference type="OrthoDB" id="269227at2759"/>